<evidence type="ECO:0000313" key="1">
    <source>
        <dbReference type="EMBL" id="ESO11098.1"/>
    </source>
</evidence>
<evidence type="ECO:0000313" key="2">
    <source>
        <dbReference type="EnsemblMetazoa" id="HelroP167633"/>
    </source>
</evidence>
<reference evidence="3" key="1">
    <citation type="submission" date="2012-12" db="EMBL/GenBank/DDBJ databases">
        <authorList>
            <person name="Hellsten U."/>
            <person name="Grimwood J."/>
            <person name="Chapman J.A."/>
            <person name="Shapiro H."/>
            <person name="Aerts A."/>
            <person name="Otillar R.P."/>
            <person name="Terry A.Y."/>
            <person name="Boore J.L."/>
            <person name="Simakov O."/>
            <person name="Marletaz F."/>
            <person name="Cho S.-J."/>
            <person name="Edsinger-Gonzales E."/>
            <person name="Havlak P."/>
            <person name="Kuo D.-H."/>
            <person name="Larsson T."/>
            <person name="Lv J."/>
            <person name="Arendt D."/>
            <person name="Savage R."/>
            <person name="Osoegawa K."/>
            <person name="de Jong P."/>
            <person name="Lindberg D.R."/>
            <person name="Seaver E.C."/>
            <person name="Weisblat D.A."/>
            <person name="Putnam N.H."/>
            <person name="Grigoriev I.V."/>
            <person name="Rokhsar D.S."/>
        </authorList>
    </citation>
    <scope>NUCLEOTIDE SEQUENCE</scope>
</reference>
<gene>
    <name evidence="2" type="primary">20202011</name>
    <name evidence="1" type="ORF">HELRODRAFT_167633</name>
</gene>
<evidence type="ECO:0000313" key="3">
    <source>
        <dbReference type="Proteomes" id="UP000015101"/>
    </source>
</evidence>
<dbReference type="HOGENOM" id="CLU_2280389_0_0_1"/>
<protein>
    <submittedName>
        <fullName evidence="1 2">Uncharacterized protein</fullName>
    </submittedName>
</protein>
<dbReference type="AlphaFoldDB" id="T1EZL1"/>
<accession>T1EZL1</accession>
<dbReference type="Proteomes" id="UP000015101">
    <property type="component" value="Unassembled WGS sequence"/>
</dbReference>
<name>T1EZL1_HELRO</name>
<dbReference type="RefSeq" id="XP_009011367.1">
    <property type="nucleotide sequence ID" value="XM_009013119.1"/>
</dbReference>
<dbReference type="CTD" id="20202011"/>
<keyword evidence="3" id="KW-1185">Reference proteome</keyword>
<proteinExistence type="predicted"/>
<sequence>MQPFKGKIVLNAALRAKSAFRYKRLRIVYFPMFYNLLLKEELESEVEKIRLLIGDYPFIKILWTFQEVNLTIASNYFITFNQVGQLRKCTIIDEGLSRDSYI</sequence>
<organism evidence="2 3">
    <name type="scientific">Helobdella robusta</name>
    <name type="common">Californian leech</name>
    <dbReference type="NCBI Taxonomy" id="6412"/>
    <lineage>
        <taxon>Eukaryota</taxon>
        <taxon>Metazoa</taxon>
        <taxon>Spiralia</taxon>
        <taxon>Lophotrochozoa</taxon>
        <taxon>Annelida</taxon>
        <taxon>Clitellata</taxon>
        <taxon>Hirudinea</taxon>
        <taxon>Rhynchobdellida</taxon>
        <taxon>Glossiphoniidae</taxon>
        <taxon>Helobdella</taxon>
    </lineage>
</organism>
<dbReference type="EMBL" id="AMQM01002824">
    <property type="status" value="NOT_ANNOTATED_CDS"/>
    <property type="molecule type" value="Genomic_DNA"/>
</dbReference>
<dbReference type="InParanoid" id="T1EZL1"/>
<dbReference type="EMBL" id="KB095858">
    <property type="protein sequence ID" value="ESO11098.1"/>
    <property type="molecule type" value="Genomic_DNA"/>
</dbReference>
<dbReference type="EnsemblMetazoa" id="HelroT167633">
    <property type="protein sequence ID" value="HelroP167633"/>
    <property type="gene ID" value="HelroG167633"/>
</dbReference>
<reference evidence="2" key="3">
    <citation type="submission" date="2015-06" db="UniProtKB">
        <authorList>
            <consortium name="EnsemblMetazoa"/>
        </authorList>
    </citation>
    <scope>IDENTIFICATION</scope>
</reference>
<dbReference type="GeneID" id="20202011"/>
<reference evidence="1 3" key="2">
    <citation type="journal article" date="2013" name="Nature">
        <title>Insights into bilaterian evolution from three spiralian genomes.</title>
        <authorList>
            <person name="Simakov O."/>
            <person name="Marletaz F."/>
            <person name="Cho S.J."/>
            <person name="Edsinger-Gonzales E."/>
            <person name="Havlak P."/>
            <person name="Hellsten U."/>
            <person name="Kuo D.H."/>
            <person name="Larsson T."/>
            <person name="Lv J."/>
            <person name="Arendt D."/>
            <person name="Savage R."/>
            <person name="Osoegawa K."/>
            <person name="de Jong P."/>
            <person name="Grimwood J."/>
            <person name="Chapman J.A."/>
            <person name="Shapiro H."/>
            <person name="Aerts A."/>
            <person name="Otillar R.P."/>
            <person name="Terry A.Y."/>
            <person name="Boore J.L."/>
            <person name="Grigoriev I.V."/>
            <person name="Lindberg D.R."/>
            <person name="Seaver E.C."/>
            <person name="Weisblat D.A."/>
            <person name="Putnam N.H."/>
            <person name="Rokhsar D.S."/>
        </authorList>
    </citation>
    <scope>NUCLEOTIDE SEQUENCE</scope>
</reference>
<dbReference type="KEGG" id="hro:HELRODRAFT_167633"/>